<feature type="transmembrane region" description="Helical" evidence="1">
    <location>
        <begin position="37"/>
        <end position="54"/>
    </location>
</feature>
<feature type="transmembrane region" description="Helical" evidence="1">
    <location>
        <begin position="66"/>
        <end position="87"/>
    </location>
</feature>
<name>A0A7S7LJW2_CRYPV</name>
<protein>
    <submittedName>
        <fullName evidence="2">Uncharacterized protein</fullName>
    </submittedName>
</protein>
<keyword evidence="1" id="KW-1133">Transmembrane helix</keyword>
<evidence type="ECO:0000256" key="1">
    <source>
        <dbReference type="SAM" id="Phobius"/>
    </source>
</evidence>
<gene>
    <name evidence="2" type="ORF">CPATCC_000333</name>
</gene>
<sequence length="105" mass="12336">MTRACFDLKYKVFANSVNLCFLMEFYLYSVLSFTFKTPFSIIVFIHAINFIEWFKLGELSVFESLFYLPAFACYPLCMACILFLAFACKPVFRLLLPKLLIITFF</sequence>
<dbReference type="Proteomes" id="UP000593906">
    <property type="component" value="Chromosome 1"/>
</dbReference>
<keyword evidence="1" id="KW-0472">Membrane</keyword>
<proteinExistence type="predicted"/>
<organism evidence="2 3">
    <name type="scientific">Cryptosporidium parvum</name>
    <dbReference type="NCBI Taxonomy" id="5807"/>
    <lineage>
        <taxon>Eukaryota</taxon>
        <taxon>Sar</taxon>
        <taxon>Alveolata</taxon>
        <taxon>Apicomplexa</taxon>
        <taxon>Conoidasida</taxon>
        <taxon>Coccidia</taxon>
        <taxon>Eucoccidiorida</taxon>
        <taxon>Eimeriorina</taxon>
        <taxon>Cryptosporidiidae</taxon>
        <taxon>Cryptosporidium</taxon>
    </lineage>
</organism>
<dbReference type="AlphaFoldDB" id="A0A7S7LJW2"/>
<reference evidence="2 3" key="1">
    <citation type="submission" date="2019-09" db="EMBL/GenBank/DDBJ databases">
        <title>Consistent, comparative and evidence-based genome assembly and annotation for Cryptosporidium parvum, C. hominis and C. tyzzeri.</title>
        <authorList>
            <person name="Baptista R.P."/>
            <person name="Li Y."/>
            <person name="Sateriale A."/>
            <person name="Ansell B."/>
            <person name="Jex A."/>
            <person name="Sanders M."/>
            <person name="Brooks K."/>
            <person name="Tracey A."/>
            <person name="Berriman M."/>
            <person name="Striepen B."/>
            <person name="Cotton J.A."/>
            <person name="Kissinger J.C."/>
        </authorList>
    </citation>
    <scope>NUCLEOTIDE SEQUENCE [LARGE SCALE GENOMIC DNA]</scope>
    <source>
        <strain evidence="2 3">IOWA-ATCC</strain>
    </source>
</reference>
<dbReference type="EMBL" id="CP044422">
    <property type="protein sequence ID" value="QOY43537.1"/>
    <property type="molecule type" value="Genomic_DNA"/>
</dbReference>
<dbReference type="VEuPathDB" id="CryptoDB:CPATCC_0038470"/>
<keyword evidence="1" id="KW-0812">Transmembrane</keyword>
<accession>A0A7S7LJW2</accession>
<evidence type="ECO:0000313" key="3">
    <source>
        <dbReference type="Proteomes" id="UP000593906"/>
    </source>
</evidence>
<evidence type="ECO:0000313" key="2">
    <source>
        <dbReference type="EMBL" id="QOY43537.1"/>
    </source>
</evidence>